<keyword evidence="4 9" id="KW-0997">Cell inner membrane</keyword>
<feature type="transmembrane region" description="Helical" evidence="9">
    <location>
        <begin position="134"/>
        <end position="154"/>
    </location>
</feature>
<dbReference type="GO" id="GO:0022857">
    <property type="term" value="F:transmembrane transporter activity"/>
    <property type="evidence" value="ECO:0007669"/>
    <property type="project" value="UniProtKB-UniRule"/>
</dbReference>
<organism evidence="11">
    <name type="scientific">Polynucleobacter sp. UK-FUSCHL-C3</name>
    <dbReference type="NCBI Taxonomy" id="2955208"/>
    <lineage>
        <taxon>Bacteria</taxon>
        <taxon>Pseudomonadati</taxon>
        <taxon>Pseudomonadota</taxon>
        <taxon>Betaproteobacteria</taxon>
        <taxon>Burkholderiales</taxon>
        <taxon>Burkholderiaceae</taxon>
        <taxon>Polynucleobacter</taxon>
    </lineage>
</organism>
<feature type="transmembrane region" description="Helical" evidence="9">
    <location>
        <begin position="21"/>
        <end position="43"/>
    </location>
</feature>
<keyword evidence="5 9" id="KW-0812">Transmembrane</keyword>
<name>A0AAU7ZZU3_9BURK</name>
<dbReference type="PANTHER" id="PTHR35011:SF4">
    <property type="entry name" value="SLL1102 PROTEIN"/>
    <property type="match status" value="1"/>
</dbReference>
<dbReference type="AlphaFoldDB" id="A0AAU7ZZU3"/>
<feature type="transmembrane region" description="Helical" evidence="9">
    <location>
        <begin position="93"/>
        <end position="114"/>
    </location>
</feature>
<dbReference type="PANTHER" id="PTHR35011">
    <property type="entry name" value="2,3-DIKETO-L-GULONATE TRAP TRANSPORTER SMALL PERMEASE PROTEIN YIAM"/>
    <property type="match status" value="1"/>
</dbReference>
<dbReference type="GO" id="GO:0005886">
    <property type="term" value="C:plasma membrane"/>
    <property type="evidence" value="ECO:0007669"/>
    <property type="project" value="UniProtKB-SubCell"/>
</dbReference>
<dbReference type="InterPro" id="IPR007387">
    <property type="entry name" value="TRAP_DctQ"/>
</dbReference>
<evidence type="ECO:0000313" key="11">
    <source>
        <dbReference type="EMBL" id="XCC56903.1"/>
    </source>
</evidence>
<comment type="subunit">
    <text evidence="9">The complex comprises the extracytoplasmic solute receptor protein and the two transmembrane proteins.</text>
</comment>
<evidence type="ECO:0000256" key="1">
    <source>
        <dbReference type="ARBA" id="ARBA00004429"/>
    </source>
</evidence>
<keyword evidence="2 9" id="KW-0813">Transport</keyword>
<comment type="subcellular location">
    <subcellularLocation>
        <location evidence="1 9">Cell inner membrane</location>
        <topology evidence="1 9">Multi-pass membrane protein</topology>
    </subcellularLocation>
</comment>
<comment type="similarity">
    <text evidence="8 9">Belongs to the TRAP transporter small permease family.</text>
</comment>
<accession>A0AAU7ZZU3</accession>
<evidence type="ECO:0000256" key="4">
    <source>
        <dbReference type="ARBA" id="ARBA00022519"/>
    </source>
</evidence>
<evidence type="ECO:0000259" key="10">
    <source>
        <dbReference type="Pfam" id="PF04290"/>
    </source>
</evidence>
<gene>
    <name evidence="11" type="ORF">NKE59_05200</name>
</gene>
<evidence type="ECO:0000256" key="5">
    <source>
        <dbReference type="ARBA" id="ARBA00022692"/>
    </source>
</evidence>
<sequence>MNHLLALSRQIDRISRTAAQLAVLLVLVCALISVGNALSRYAFDLSSNAWLEMQWYLFAGIVMLGAAHLLCINGHIRVDLLYLRLAQRQRMMLDLFGLLFFVIPFSIMMVLYAWPWYLEAWTIGERSANAGGLIRWPVKILMPIGFGLLILQAISEIIKRLAALQGKITLDMQYQRPDQ</sequence>
<protein>
    <recommendedName>
        <fullName evidence="9">TRAP transporter small permease protein</fullName>
    </recommendedName>
</protein>
<keyword evidence="6 9" id="KW-1133">Transmembrane helix</keyword>
<evidence type="ECO:0000256" key="7">
    <source>
        <dbReference type="ARBA" id="ARBA00023136"/>
    </source>
</evidence>
<keyword evidence="3" id="KW-1003">Cell membrane</keyword>
<keyword evidence="7 9" id="KW-0472">Membrane</keyword>
<feature type="domain" description="Tripartite ATP-independent periplasmic transporters DctQ component" evidence="10">
    <location>
        <begin position="31"/>
        <end position="161"/>
    </location>
</feature>
<evidence type="ECO:0000256" key="3">
    <source>
        <dbReference type="ARBA" id="ARBA00022475"/>
    </source>
</evidence>
<evidence type="ECO:0000256" key="2">
    <source>
        <dbReference type="ARBA" id="ARBA00022448"/>
    </source>
</evidence>
<feature type="transmembrane region" description="Helical" evidence="9">
    <location>
        <begin position="55"/>
        <end position="72"/>
    </location>
</feature>
<evidence type="ECO:0000256" key="8">
    <source>
        <dbReference type="ARBA" id="ARBA00038436"/>
    </source>
</evidence>
<comment type="function">
    <text evidence="9">Part of the tripartite ATP-independent periplasmic (TRAP) transport system.</text>
</comment>
<proteinExistence type="inferred from homology"/>
<dbReference type="Pfam" id="PF04290">
    <property type="entry name" value="DctQ"/>
    <property type="match status" value="1"/>
</dbReference>
<reference evidence="11" key="1">
    <citation type="submission" date="2022-06" db="EMBL/GenBank/DDBJ databases">
        <title>New Polynucleobacter species.</title>
        <authorList>
            <person name="Hahn M.W."/>
        </authorList>
    </citation>
    <scope>NUCLEOTIDE SEQUENCE</scope>
    <source>
        <strain evidence="11">UK-FUSCHL-C3</strain>
    </source>
</reference>
<dbReference type="EMBL" id="CP099959">
    <property type="protein sequence ID" value="XCC56903.1"/>
    <property type="molecule type" value="Genomic_DNA"/>
</dbReference>
<evidence type="ECO:0000256" key="6">
    <source>
        <dbReference type="ARBA" id="ARBA00022989"/>
    </source>
</evidence>
<evidence type="ECO:0000256" key="9">
    <source>
        <dbReference type="RuleBase" id="RU369079"/>
    </source>
</evidence>
<dbReference type="InterPro" id="IPR055348">
    <property type="entry name" value="DctQ"/>
</dbReference>
<dbReference type="RefSeq" id="WP_353437904.1">
    <property type="nucleotide sequence ID" value="NZ_CP099959.1"/>
</dbReference>